<comment type="caution">
    <text evidence="2">The sequence shown here is derived from an EMBL/GenBank/DDBJ whole genome shotgun (WGS) entry which is preliminary data.</text>
</comment>
<dbReference type="Gene3D" id="2.60.40.2580">
    <property type="match status" value="1"/>
</dbReference>
<protein>
    <recommendedName>
        <fullName evidence="4">Major fimbrial subunit protein N-terminal domain-containing protein</fullName>
    </recommendedName>
</protein>
<proteinExistence type="predicted"/>
<name>A0A7X9SDS0_9BACE</name>
<dbReference type="PROSITE" id="PS51257">
    <property type="entry name" value="PROKAR_LIPOPROTEIN"/>
    <property type="match status" value="1"/>
</dbReference>
<evidence type="ECO:0000313" key="3">
    <source>
        <dbReference type="Proteomes" id="UP000520291"/>
    </source>
</evidence>
<gene>
    <name evidence="2" type="ORF">HF841_15385</name>
</gene>
<organism evidence="2 3">
    <name type="scientific">Bacteroides eggerthii</name>
    <dbReference type="NCBI Taxonomy" id="28111"/>
    <lineage>
        <taxon>Bacteria</taxon>
        <taxon>Pseudomonadati</taxon>
        <taxon>Bacteroidota</taxon>
        <taxon>Bacteroidia</taxon>
        <taxon>Bacteroidales</taxon>
        <taxon>Bacteroidaceae</taxon>
        <taxon>Bacteroides</taxon>
    </lineage>
</organism>
<dbReference type="EMBL" id="JABAGL010000023">
    <property type="protein sequence ID" value="NME87382.1"/>
    <property type="molecule type" value="Genomic_DNA"/>
</dbReference>
<evidence type="ECO:0000256" key="1">
    <source>
        <dbReference type="SAM" id="SignalP"/>
    </source>
</evidence>
<dbReference type="Pfam" id="PF21514">
    <property type="entry name" value="FimA-like_C"/>
    <property type="match status" value="1"/>
</dbReference>
<dbReference type="RefSeq" id="WP_168948036.1">
    <property type="nucleotide sequence ID" value="NZ_JABAGL010000023.1"/>
</dbReference>
<keyword evidence="1" id="KW-0732">Signal</keyword>
<evidence type="ECO:0008006" key="4">
    <source>
        <dbReference type="Google" id="ProtNLM"/>
    </source>
</evidence>
<sequence>MKKIKFLAVALAAFTMFSCTNDEVENLGNNAPGEKSVLTVKVEGAGNNQAQSRATGAATDTEDAVINNYLVFLFRDGGALDCPPHYSSSNATATIGTGTTAAKKAYVVANTGALASGPFATVKTEADLLAVAGSLMDNTNNASTQTKTNLWMSGVEDVTFRNGTTGEASVSLNYVAAKIQLIVKDNRSNMSGGTIQITDNEVVLLFAGKNGRFFGNAADKTTQGHFYTGDNTYPTPFATNVTVSTALSDAVTTPFNANAGNTVFNHFYTFGNDGATQPTILAIKSTKTVNSTSSTIYYPVHFTTADAGETIEPGKSYTVTVTLNGDVEAGAGGGTTDPEAPVISSSIEVTVTAATWSPVTVTKDFN</sequence>
<evidence type="ECO:0000313" key="2">
    <source>
        <dbReference type="EMBL" id="NME87382.1"/>
    </source>
</evidence>
<dbReference type="Proteomes" id="UP000520291">
    <property type="component" value="Unassembled WGS sequence"/>
</dbReference>
<reference evidence="2 3" key="1">
    <citation type="submission" date="2020-04" db="EMBL/GenBank/DDBJ databases">
        <authorList>
            <person name="Hitch T.C.A."/>
            <person name="Wylensek D."/>
            <person name="Clavel T."/>
        </authorList>
    </citation>
    <scope>NUCLEOTIDE SEQUENCE [LARGE SCALE GENOMIC DNA]</scope>
    <source>
        <strain evidence="2 3">WCA3-601-WT-5E</strain>
    </source>
</reference>
<dbReference type="Gene3D" id="2.60.40.3690">
    <property type="match status" value="1"/>
</dbReference>
<feature type="chain" id="PRO_5030770236" description="Major fimbrial subunit protein N-terminal domain-containing protein" evidence="1">
    <location>
        <begin position="22"/>
        <end position="366"/>
    </location>
</feature>
<feature type="signal peptide" evidence="1">
    <location>
        <begin position="1"/>
        <end position="21"/>
    </location>
</feature>
<accession>A0A7X9SDS0</accession>
<dbReference type="AlphaFoldDB" id="A0A7X9SDS0"/>